<keyword evidence="4" id="KW-0413">Isomerase</keyword>
<dbReference type="InterPro" id="IPR039298">
    <property type="entry name" value="ACOT13"/>
</dbReference>
<dbReference type="InterPro" id="IPR003736">
    <property type="entry name" value="PAAI_dom"/>
</dbReference>
<dbReference type="PANTHER" id="PTHR21660:SF1">
    <property type="entry name" value="ACYL-COENZYME A THIOESTERASE 13"/>
    <property type="match status" value="1"/>
</dbReference>
<dbReference type="Pfam" id="PF03061">
    <property type="entry name" value="4HBT"/>
    <property type="match status" value="1"/>
</dbReference>
<evidence type="ECO:0000256" key="2">
    <source>
        <dbReference type="ARBA" id="ARBA00022801"/>
    </source>
</evidence>
<dbReference type="InterPro" id="IPR006683">
    <property type="entry name" value="Thioestr_dom"/>
</dbReference>
<dbReference type="CDD" id="cd03443">
    <property type="entry name" value="PaaI_thioesterase"/>
    <property type="match status" value="1"/>
</dbReference>
<sequence>MTVTEDCLNGMGFLHGGCTAYLIDTCSSITLTALDPPDYSIPPTVSLNLNVTYHAAASLGASLRIISTVVSFSTRVQTVRCEVWDVTNPTHRLVASGMHIKMRSGKEGDPKAQEWRKEVYGEDMWATNAQKAKL</sequence>
<evidence type="ECO:0000313" key="5">
    <source>
        <dbReference type="Proteomes" id="UP000030653"/>
    </source>
</evidence>
<dbReference type="PANTHER" id="PTHR21660">
    <property type="entry name" value="THIOESTERASE SUPERFAMILY MEMBER-RELATED"/>
    <property type="match status" value="1"/>
</dbReference>
<reference evidence="4 5" key="1">
    <citation type="journal article" date="2012" name="Science">
        <title>The Paleozoic origin of enzymatic lignin decomposition reconstructed from 31 fungal genomes.</title>
        <authorList>
            <person name="Floudas D."/>
            <person name="Binder M."/>
            <person name="Riley R."/>
            <person name="Barry K."/>
            <person name="Blanchette R.A."/>
            <person name="Henrissat B."/>
            <person name="Martinez A.T."/>
            <person name="Otillar R."/>
            <person name="Spatafora J.W."/>
            <person name="Yadav J.S."/>
            <person name="Aerts A."/>
            <person name="Benoit I."/>
            <person name="Boyd A."/>
            <person name="Carlson A."/>
            <person name="Copeland A."/>
            <person name="Coutinho P.M."/>
            <person name="de Vries R.P."/>
            <person name="Ferreira P."/>
            <person name="Findley K."/>
            <person name="Foster B."/>
            <person name="Gaskell J."/>
            <person name="Glotzer D."/>
            <person name="Gorecki P."/>
            <person name="Heitman J."/>
            <person name="Hesse C."/>
            <person name="Hori C."/>
            <person name="Igarashi K."/>
            <person name="Jurgens J.A."/>
            <person name="Kallen N."/>
            <person name="Kersten P."/>
            <person name="Kohler A."/>
            <person name="Kuees U."/>
            <person name="Kumar T.K.A."/>
            <person name="Kuo A."/>
            <person name="LaButti K."/>
            <person name="Larrondo L.F."/>
            <person name="Lindquist E."/>
            <person name="Ling A."/>
            <person name="Lombard V."/>
            <person name="Lucas S."/>
            <person name="Lundell T."/>
            <person name="Martin R."/>
            <person name="McLaughlin D.J."/>
            <person name="Morgenstern I."/>
            <person name="Morin E."/>
            <person name="Murat C."/>
            <person name="Nagy L.G."/>
            <person name="Nolan M."/>
            <person name="Ohm R.A."/>
            <person name="Patyshakuliyeva A."/>
            <person name="Rokas A."/>
            <person name="Ruiz-Duenas F.J."/>
            <person name="Sabat G."/>
            <person name="Salamov A."/>
            <person name="Samejima M."/>
            <person name="Schmutz J."/>
            <person name="Slot J.C."/>
            <person name="St John F."/>
            <person name="Stenlid J."/>
            <person name="Sun H."/>
            <person name="Sun S."/>
            <person name="Syed K."/>
            <person name="Tsang A."/>
            <person name="Wiebenga A."/>
            <person name="Young D."/>
            <person name="Pisabarro A."/>
            <person name="Eastwood D.C."/>
            <person name="Martin F."/>
            <person name="Cullen D."/>
            <person name="Grigoriev I.V."/>
            <person name="Hibbett D.S."/>
        </authorList>
    </citation>
    <scope>NUCLEOTIDE SEQUENCE [LARGE SCALE GENOMIC DNA]</scope>
    <source>
        <strain evidence="4 5">DJM-731 SS1</strain>
    </source>
</reference>
<evidence type="ECO:0000259" key="3">
    <source>
        <dbReference type="Pfam" id="PF03061"/>
    </source>
</evidence>
<comment type="similarity">
    <text evidence="1">Belongs to the thioesterase PaaI family.</text>
</comment>
<dbReference type="InterPro" id="IPR029069">
    <property type="entry name" value="HotDog_dom_sf"/>
</dbReference>
<dbReference type="SUPFAM" id="SSF54637">
    <property type="entry name" value="Thioesterase/thiol ester dehydrase-isomerase"/>
    <property type="match status" value="1"/>
</dbReference>
<proteinExistence type="inferred from homology"/>
<dbReference type="HOGENOM" id="CLU_1896143_0_0_1"/>
<dbReference type="OrthoDB" id="2831072at2759"/>
<feature type="domain" description="Thioesterase" evidence="3">
    <location>
        <begin position="11"/>
        <end position="87"/>
    </location>
</feature>
<dbReference type="NCBIfam" id="TIGR00369">
    <property type="entry name" value="unchar_dom_1"/>
    <property type="match status" value="1"/>
</dbReference>
<dbReference type="AlphaFoldDB" id="M5GD72"/>
<gene>
    <name evidence="4" type="ORF">DACRYDRAFT_45390</name>
</gene>
<accession>M5GD72</accession>
<dbReference type="Gene3D" id="3.10.129.10">
    <property type="entry name" value="Hotdog Thioesterase"/>
    <property type="match status" value="1"/>
</dbReference>
<dbReference type="STRING" id="1858805.M5GD72"/>
<dbReference type="RefSeq" id="XP_040633534.1">
    <property type="nucleotide sequence ID" value="XM_040774642.1"/>
</dbReference>
<evidence type="ECO:0000256" key="1">
    <source>
        <dbReference type="ARBA" id="ARBA00008324"/>
    </source>
</evidence>
<dbReference type="Proteomes" id="UP000030653">
    <property type="component" value="Unassembled WGS sequence"/>
</dbReference>
<dbReference type="GO" id="GO:0047617">
    <property type="term" value="F:fatty acyl-CoA hydrolase activity"/>
    <property type="evidence" value="ECO:0007669"/>
    <property type="project" value="InterPro"/>
</dbReference>
<keyword evidence="5" id="KW-1185">Reference proteome</keyword>
<keyword evidence="2" id="KW-0378">Hydrolase</keyword>
<evidence type="ECO:0000313" key="4">
    <source>
        <dbReference type="EMBL" id="EJU06640.1"/>
    </source>
</evidence>
<organism evidence="4 5">
    <name type="scientific">Dacryopinax primogenitus (strain DJM 731)</name>
    <name type="common">Brown rot fungus</name>
    <dbReference type="NCBI Taxonomy" id="1858805"/>
    <lineage>
        <taxon>Eukaryota</taxon>
        <taxon>Fungi</taxon>
        <taxon>Dikarya</taxon>
        <taxon>Basidiomycota</taxon>
        <taxon>Agaricomycotina</taxon>
        <taxon>Dacrymycetes</taxon>
        <taxon>Dacrymycetales</taxon>
        <taxon>Dacrymycetaceae</taxon>
        <taxon>Dacryopinax</taxon>
    </lineage>
</organism>
<dbReference type="GeneID" id="63689704"/>
<dbReference type="EMBL" id="JH795855">
    <property type="protein sequence ID" value="EJU06640.1"/>
    <property type="molecule type" value="Genomic_DNA"/>
</dbReference>
<protein>
    <submittedName>
        <fullName evidence="4">Thioesterase/thiol ester dehydrase-isomerase</fullName>
    </submittedName>
</protein>
<name>M5GD72_DACPD</name>
<dbReference type="GO" id="GO:0016853">
    <property type="term" value="F:isomerase activity"/>
    <property type="evidence" value="ECO:0007669"/>
    <property type="project" value="UniProtKB-KW"/>
</dbReference>